<sequence length="118" mass="13546">MALGIADGTWVVGGDSLPIGPAQERTRLRSLLPLLERPFREVEAEVTARTSFEPDPPWLELITMALRWPTEYWADRALDWIEGGYANDELSSVLDETSQLPTRSQRFRHRALRVRQDK</sequence>
<accession>A0ABQ4A1X1</accession>
<dbReference type="Proteomes" id="UP000603200">
    <property type="component" value="Unassembled WGS sequence"/>
</dbReference>
<name>A0ABQ4A1X1_9ACTN</name>
<gene>
    <name evidence="1" type="ORF">Ahu01nite_079560</name>
</gene>
<proteinExistence type="predicted"/>
<protein>
    <submittedName>
        <fullName evidence="1">Uncharacterized protein</fullName>
    </submittedName>
</protein>
<evidence type="ECO:0000313" key="2">
    <source>
        <dbReference type="Proteomes" id="UP000603200"/>
    </source>
</evidence>
<dbReference type="EMBL" id="BOMN01000113">
    <property type="protein sequence ID" value="GIE24854.1"/>
    <property type="molecule type" value="Genomic_DNA"/>
</dbReference>
<evidence type="ECO:0000313" key="1">
    <source>
        <dbReference type="EMBL" id="GIE24854.1"/>
    </source>
</evidence>
<comment type="caution">
    <text evidence="1">The sequence shown here is derived from an EMBL/GenBank/DDBJ whole genome shotgun (WGS) entry which is preliminary data.</text>
</comment>
<organism evidence="1 2">
    <name type="scientific">Winogradskya humida</name>
    <dbReference type="NCBI Taxonomy" id="113566"/>
    <lineage>
        <taxon>Bacteria</taxon>
        <taxon>Bacillati</taxon>
        <taxon>Actinomycetota</taxon>
        <taxon>Actinomycetes</taxon>
        <taxon>Micromonosporales</taxon>
        <taxon>Micromonosporaceae</taxon>
        <taxon>Winogradskya</taxon>
    </lineage>
</organism>
<keyword evidence="2" id="KW-1185">Reference proteome</keyword>
<reference evidence="1 2" key="1">
    <citation type="submission" date="2021-01" db="EMBL/GenBank/DDBJ databases">
        <title>Whole genome shotgun sequence of Actinoplanes humidus NBRC 14915.</title>
        <authorList>
            <person name="Komaki H."/>
            <person name="Tamura T."/>
        </authorList>
    </citation>
    <scope>NUCLEOTIDE SEQUENCE [LARGE SCALE GENOMIC DNA]</scope>
    <source>
        <strain evidence="1 2">NBRC 14915</strain>
    </source>
</reference>